<feature type="region of interest" description="Disordered" evidence="1">
    <location>
        <begin position="1"/>
        <end position="34"/>
    </location>
</feature>
<proteinExistence type="predicted"/>
<accession>A0AAD5SPA8</accession>
<gene>
    <name evidence="2" type="ORF">HK100_008649</name>
</gene>
<organism evidence="2 3">
    <name type="scientific">Physocladia obscura</name>
    <dbReference type="NCBI Taxonomy" id="109957"/>
    <lineage>
        <taxon>Eukaryota</taxon>
        <taxon>Fungi</taxon>
        <taxon>Fungi incertae sedis</taxon>
        <taxon>Chytridiomycota</taxon>
        <taxon>Chytridiomycota incertae sedis</taxon>
        <taxon>Chytridiomycetes</taxon>
        <taxon>Chytridiales</taxon>
        <taxon>Chytriomycetaceae</taxon>
        <taxon>Physocladia</taxon>
    </lineage>
</organism>
<feature type="non-terminal residue" evidence="2">
    <location>
        <position position="1"/>
    </location>
</feature>
<sequence>LSTAKCTMGDDETDERDGEDKPVDDDDEDEEPETDAVVFAAVRAVSDLGRLVAGATEGVFGVVVEADRADTRERA</sequence>
<dbReference type="EMBL" id="JADGJH010004240">
    <property type="protein sequence ID" value="KAJ3086605.1"/>
    <property type="molecule type" value="Genomic_DNA"/>
</dbReference>
<evidence type="ECO:0000313" key="2">
    <source>
        <dbReference type="EMBL" id="KAJ3086605.1"/>
    </source>
</evidence>
<dbReference type="Proteomes" id="UP001211907">
    <property type="component" value="Unassembled WGS sequence"/>
</dbReference>
<evidence type="ECO:0000313" key="3">
    <source>
        <dbReference type="Proteomes" id="UP001211907"/>
    </source>
</evidence>
<protein>
    <submittedName>
        <fullName evidence="2">Uncharacterized protein</fullName>
    </submittedName>
</protein>
<feature type="compositionally biased region" description="Acidic residues" evidence="1">
    <location>
        <begin position="9"/>
        <end position="34"/>
    </location>
</feature>
<name>A0AAD5SPA8_9FUNG</name>
<keyword evidence="3" id="KW-1185">Reference proteome</keyword>
<evidence type="ECO:0000256" key="1">
    <source>
        <dbReference type="SAM" id="MobiDB-lite"/>
    </source>
</evidence>
<dbReference type="AlphaFoldDB" id="A0AAD5SPA8"/>
<comment type="caution">
    <text evidence="2">The sequence shown here is derived from an EMBL/GenBank/DDBJ whole genome shotgun (WGS) entry which is preliminary data.</text>
</comment>
<reference evidence="2" key="1">
    <citation type="submission" date="2020-05" db="EMBL/GenBank/DDBJ databases">
        <title>Phylogenomic resolution of chytrid fungi.</title>
        <authorList>
            <person name="Stajich J.E."/>
            <person name="Amses K."/>
            <person name="Simmons R."/>
            <person name="Seto K."/>
            <person name="Myers J."/>
            <person name="Bonds A."/>
            <person name="Quandt C.A."/>
            <person name="Barry K."/>
            <person name="Liu P."/>
            <person name="Grigoriev I."/>
            <person name="Longcore J.E."/>
            <person name="James T.Y."/>
        </authorList>
    </citation>
    <scope>NUCLEOTIDE SEQUENCE</scope>
    <source>
        <strain evidence="2">JEL0513</strain>
    </source>
</reference>